<dbReference type="InterPro" id="IPR042211">
    <property type="entry name" value="CRISPR-assoc_Cas1_N"/>
</dbReference>
<dbReference type="AlphaFoldDB" id="A0A517M0H9"/>
<dbReference type="CDD" id="cd09721">
    <property type="entry name" value="Cas1_I-C"/>
    <property type="match status" value="1"/>
</dbReference>
<dbReference type="Gene3D" id="3.100.10.20">
    <property type="entry name" value="CRISPR-associated endonuclease Cas1, N-terminal domain"/>
    <property type="match status" value="1"/>
</dbReference>
<dbReference type="RefSeq" id="WP_145345587.1">
    <property type="nucleotide sequence ID" value="NZ_CP036261.1"/>
</dbReference>
<organism evidence="11 12">
    <name type="scientific">Rosistilla ulvae</name>
    <dbReference type="NCBI Taxonomy" id="1930277"/>
    <lineage>
        <taxon>Bacteria</taxon>
        <taxon>Pseudomonadati</taxon>
        <taxon>Planctomycetota</taxon>
        <taxon>Planctomycetia</taxon>
        <taxon>Pirellulales</taxon>
        <taxon>Pirellulaceae</taxon>
        <taxon>Rosistilla</taxon>
    </lineage>
</organism>
<keyword evidence="8 10" id="KW-0464">Manganese</keyword>
<dbReference type="GO" id="GO:0043571">
    <property type="term" value="P:maintenance of CRISPR repeat elements"/>
    <property type="evidence" value="ECO:0007669"/>
    <property type="project" value="UniProtKB-UniRule"/>
</dbReference>
<keyword evidence="2 10" id="KW-0479">Metal-binding</keyword>
<keyword evidence="7 10" id="KW-0238">DNA-binding</keyword>
<evidence type="ECO:0000256" key="6">
    <source>
        <dbReference type="ARBA" id="ARBA00023118"/>
    </source>
</evidence>
<accession>A0A517M0H9</accession>
<gene>
    <name evidence="10" type="primary">cas1</name>
    <name evidence="11" type="ORF">EC9_25780</name>
</gene>
<dbReference type="InterPro" id="IPR002729">
    <property type="entry name" value="CRISPR-assoc_Cas1"/>
</dbReference>
<dbReference type="PANTHER" id="PTHR34353">
    <property type="entry name" value="CRISPR-ASSOCIATED ENDONUCLEASE CAS1 1"/>
    <property type="match status" value="1"/>
</dbReference>
<dbReference type="Pfam" id="PF01867">
    <property type="entry name" value="Cas_Cas1"/>
    <property type="match status" value="1"/>
</dbReference>
<feature type="binding site" evidence="10">
    <location>
        <position position="166"/>
    </location>
    <ligand>
        <name>Mn(2+)</name>
        <dbReference type="ChEBI" id="CHEBI:29035"/>
    </ligand>
</feature>
<dbReference type="OrthoDB" id="9803119at2"/>
<name>A0A517M0H9_9BACT</name>
<comment type="function">
    <text evidence="10">CRISPR (clustered regularly interspaced short palindromic repeat), is an adaptive immune system that provides protection against mobile genetic elements (viruses, transposable elements and conjugative plasmids). CRISPR clusters contain spacers, sequences complementary to antecedent mobile elements, and target invading nucleic acids. CRISPR clusters are transcribed and processed into CRISPR RNA (crRNA). Acts as a dsDNA endonuclease. Involved in the integration of spacer DNA into the CRISPR cassette.</text>
</comment>
<dbReference type="EC" id="3.1.-.-" evidence="10"/>
<dbReference type="Proteomes" id="UP000319557">
    <property type="component" value="Chromosome"/>
</dbReference>
<feature type="binding site" evidence="10">
    <location>
        <position position="249"/>
    </location>
    <ligand>
        <name>Mn(2+)</name>
        <dbReference type="ChEBI" id="CHEBI:29035"/>
    </ligand>
</feature>
<reference evidence="11 12" key="1">
    <citation type="submission" date="2019-02" db="EMBL/GenBank/DDBJ databases">
        <title>Deep-cultivation of Planctomycetes and their phenomic and genomic characterization uncovers novel biology.</title>
        <authorList>
            <person name="Wiegand S."/>
            <person name="Jogler M."/>
            <person name="Boedeker C."/>
            <person name="Pinto D."/>
            <person name="Vollmers J."/>
            <person name="Rivas-Marin E."/>
            <person name="Kohn T."/>
            <person name="Peeters S.H."/>
            <person name="Heuer A."/>
            <person name="Rast P."/>
            <person name="Oberbeckmann S."/>
            <person name="Bunk B."/>
            <person name="Jeske O."/>
            <person name="Meyerdierks A."/>
            <person name="Storesund J.E."/>
            <person name="Kallscheuer N."/>
            <person name="Luecker S."/>
            <person name="Lage O.M."/>
            <person name="Pohl T."/>
            <person name="Merkel B.J."/>
            <person name="Hornburger P."/>
            <person name="Mueller R.-W."/>
            <person name="Bruemmer F."/>
            <person name="Labrenz M."/>
            <person name="Spormann A.M."/>
            <person name="Op den Camp H."/>
            <person name="Overmann J."/>
            <person name="Amann R."/>
            <person name="Jetten M.S.M."/>
            <person name="Mascher T."/>
            <person name="Medema M.H."/>
            <person name="Devos D.P."/>
            <person name="Kaster A.-K."/>
            <person name="Ovreas L."/>
            <person name="Rohde M."/>
            <person name="Galperin M.Y."/>
            <person name="Jogler C."/>
        </authorList>
    </citation>
    <scope>NUCLEOTIDE SEQUENCE [LARGE SCALE GENOMIC DNA]</scope>
    <source>
        <strain evidence="11 12">EC9</strain>
    </source>
</reference>
<evidence type="ECO:0000256" key="4">
    <source>
        <dbReference type="ARBA" id="ARBA00022801"/>
    </source>
</evidence>
<evidence type="ECO:0000313" key="11">
    <source>
        <dbReference type="EMBL" id="QDS88388.1"/>
    </source>
</evidence>
<comment type="similarity">
    <text evidence="10">Belongs to the CRISPR-associated endonuclease Cas1 family.</text>
</comment>
<dbReference type="GO" id="GO:0004520">
    <property type="term" value="F:DNA endonuclease activity"/>
    <property type="evidence" value="ECO:0007669"/>
    <property type="project" value="InterPro"/>
</dbReference>
<keyword evidence="1 10" id="KW-0540">Nuclease</keyword>
<dbReference type="GO" id="GO:0046872">
    <property type="term" value="F:metal ion binding"/>
    <property type="evidence" value="ECO:0007669"/>
    <property type="project" value="UniProtKB-UniRule"/>
</dbReference>
<keyword evidence="3 10" id="KW-0255">Endonuclease</keyword>
<evidence type="ECO:0000256" key="9">
    <source>
        <dbReference type="ARBA" id="ARBA00038592"/>
    </source>
</evidence>
<proteinExistence type="inferred from homology"/>
<evidence type="ECO:0000256" key="8">
    <source>
        <dbReference type="ARBA" id="ARBA00023211"/>
    </source>
</evidence>
<evidence type="ECO:0000256" key="3">
    <source>
        <dbReference type="ARBA" id="ARBA00022759"/>
    </source>
</evidence>
<keyword evidence="12" id="KW-1185">Reference proteome</keyword>
<keyword evidence="6 10" id="KW-0051">Antiviral defense</keyword>
<dbReference type="GO" id="GO:0016787">
    <property type="term" value="F:hydrolase activity"/>
    <property type="evidence" value="ECO:0007669"/>
    <property type="project" value="UniProtKB-KW"/>
</dbReference>
<protein>
    <recommendedName>
        <fullName evidence="10">CRISPR-associated endonuclease Cas1</fullName>
        <ecNumber evidence="10">3.1.-.-</ecNumber>
    </recommendedName>
</protein>
<sequence length="343" mass="37818">MKKHLNTLFVTTEGAYLRKEGQAVVVRVEKQTRLRVPLHNLDGIVCFGRVGCSPALMASCAKGNVSISFLNPYGGFLAAVTGFSPGNVLLRRQQYRAADAADSTLAIAKEIVAGKIANSRSVLLRAARDISAPDAQEQLQRAARRMANDVTMARNETSLDALRGREGESAATYFQVFSSMISPQATGFAFTTRSRRPPLDPLNALLSFLYSMLTHDARSACEAAGLDAAVGFLHRDRPGRPGLALDLIEEFRAFLVDRLTLSLINRRQIQSSDFEITQSGAVLLKDKPRKTVLAAYQKRKQATITHPFLDEKTTIGLLIHLQARLLARHLRGDLDAYPPFLWR</sequence>
<dbReference type="PANTHER" id="PTHR34353:SF2">
    <property type="entry name" value="CRISPR-ASSOCIATED ENDONUCLEASE CAS1 1"/>
    <property type="match status" value="1"/>
</dbReference>
<comment type="cofactor">
    <cofactor evidence="10">
        <name>Mg(2+)</name>
        <dbReference type="ChEBI" id="CHEBI:18420"/>
    </cofactor>
    <cofactor evidence="10">
        <name>Mn(2+)</name>
        <dbReference type="ChEBI" id="CHEBI:29035"/>
    </cofactor>
</comment>
<evidence type="ECO:0000313" key="12">
    <source>
        <dbReference type="Proteomes" id="UP000319557"/>
    </source>
</evidence>
<dbReference type="NCBIfam" id="TIGR03640">
    <property type="entry name" value="cas1_DVULG"/>
    <property type="match status" value="1"/>
</dbReference>
<evidence type="ECO:0000256" key="5">
    <source>
        <dbReference type="ARBA" id="ARBA00022842"/>
    </source>
</evidence>
<dbReference type="InterPro" id="IPR042206">
    <property type="entry name" value="CRISPR-assoc_Cas1_C"/>
</dbReference>
<dbReference type="NCBIfam" id="TIGR00287">
    <property type="entry name" value="cas1"/>
    <property type="match status" value="1"/>
</dbReference>
<keyword evidence="5 10" id="KW-0460">Magnesium</keyword>
<dbReference type="Gene3D" id="1.20.120.920">
    <property type="entry name" value="CRISPR-associated endonuclease Cas1, C-terminal domain"/>
    <property type="match status" value="1"/>
</dbReference>
<evidence type="ECO:0000256" key="2">
    <source>
        <dbReference type="ARBA" id="ARBA00022723"/>
    </source>
</evidence>
<dbReference type="KEGG" id="ruv:EC9_25780"/>
<comment type="subunit">
    <text evidence="9 10">Homodimer, forms a heterotetramer with a Cas2 homodimer.</text>
</comment>
<feature type="binding site" evidence="10">
    <location>
        <position position="234"/>
    </location>
    <ligand>
        <name>Mn(2+)</name>
        <dbReference type="ChEBI" id="CHEBI:29035"/>
    </ligand>
</feature>
<dbReference type="EMBL" id="CP036261">
    <property type="protein sequence ID" value="QDS88388.1"/>
    <property type="molecule type" value="Genomic_DNA"/>
</dbReference>
<dbReference type="GO" id="GO:0051607">
    <property type="term" value="P:defense response to virus"/>
    <property type="evidence" value="ECO:0007669"/>
    <property type="project" value="UniProtKB-UniRule"/>
</dbReference>
<dbReference type="InterPro" id="IPR050646">
    <property type="entry name" value="Cas1"/>
</dbReference>
<dbReference type="GO" id="GO:0003677">
    <property type="term" value="F:DNA binding"/>
    <property type="evidence" value="ECO:0007669"/>
    <property type="project" value="UniProtKB-KW"/>
</dbReference>
<dbReference type="HAMAP" id="MF_01470">
    <property type="entry name" value="Cas1"/>
    <property type="match status" value="1"/>
</dbReference>
<evidence type="ECO:0000256" key="1">
    <source>
        <dbReference type="ARBA" id="ARBA00022722"/>
    </source>
</evidence>
<evidence type="ECO:0000256" key="10">
    <source>
        <dbReference type="HAMAP-Rule" id="MF_01470"/>
    </source>
</evidence>
<keyword evidence="4 10" id="KW-0378">Hydrolase</keyword>
<dbReference type="InterPro" id="IPR019856">
    <property type="entry name" value="CRISPR-assoc_Cas1_DVULG"/>
</dbReference>
<evidence type="ECO:0000256" key="7">
    <source>
        <dbReference type="ARBA" id="ARBA00023125"/>
    </source>
</evidence>